<dbReference type="eggNOG" id="ENOG502QSC6">
    <property type="taxonomic scope" value="Eukaryota"/>
</dbReference>
<keyword evidence="2" id="KW-1185">Reference proteome</keyword>
<dbReference type="EnsemblMetazoa" id="SMAR012460-RA">
    <property type="protein sequence ID" value="SMAR012460-PA"/>
    <property type="gene ID" value="SMAR012460"/>
</dbReference>
<name>T1JF54_STRMM</name>
<proteinExistence type="predicted"/>
<dbReference type="OMA" id="RTSSKMA"/>
<dbReference type="PANTHER" id="PTHR21010">
    <property type="entry name" value="AGAP001581-PA"/>
    <property type="match status" value="1"/>
</dbReference>
<dbReference type="EMBL" id="JH432146">
    <property type="status" value="NOT_ANNOTATED_CDS"/>
    <property type="molecule type" value="Genomic_DNA"/>
</dbReference>
<organism evidence="1 2">
    <name type="scientific">Strigamia maritima</name>
    <name type="common">European centipede</name>
    <name type="synonym">Geophilus maritimus</name>
    <dbReference type="NCBI Taxonomy" id="126957"/>
    <lineage>
        <taxon>Eukaryota</taxon>
        <taxon>Metazoa</taxon>
        <taxon>Ecdysozoa</taxon>
        <taxon>Arthropoda</taxon>
        <taxon>Myriapoda</taxon>
        <taxon>Chilopoda</taxon>
        <taxon>Pleurostigmophora</taxon>
        <taxon>Geophilomorpha</taxon>
        <taxon>Linotaeniidae</taxon>
        <taxon>Strigamia</taxon>
    </lineage>
</organism>
<reference evidence="1" key="2">
    <citation type="submission" date="2015-02" db="UniProtKB">
        <authorList>
            <consortium name="EnsemblMetazoa"/>
        </authorList>
    </citation>
    <scope>IDENTIFICATION</scope>
</reference>
<dbReference type="PhylomeDB" id="T1JF54"/>
<protein>
    <submittedName>
        <fullName evidence="1">Uncharacterized protein</fullName>
    </submittedName>
</protein>
<evidence type="ECO:0000313" key="2">
    <source>
        <dbReference type="Proteomes" id="UP000014500"/>
    </source>
</evidence>
<dbReference type="HOGENOM" id="CLU_1306267_0_0_1"/>
<dbReference type="PANTHER" id="PTHR21010:SF3">
    <property type="entry name" value="DAXX"/>
    <property type="match status" value="1"/>
</dbReference>
<reference evidence="2" key="1">
    <citation type="submission" date="2011-05" db="EMBL/GenBank/DDBJ databases">
        <authorList>
            <person name="Richards S.R."/>
            <person name="Qu J."/>
            <person name="Jiang H."/>
            <person name="Jhangiani S.N."/>
            <person name="Agravi P."/>
            <person name="Goodspeed R."/>
            <person name="Gross S."/>
            <person name="Mandapat C."/>
            <person name="Jackson L."/>
            <person name="Mathew T."/>
            <person name="Pu L."/>
            <person name="Thornton R."/>
            <person name="Saada N."/>
            <person name="Wilczek-Boney K.B."/>
            <person name="Lee S."/>
            <person name="Kovar C."/>
            <person name="Wu Y."/>
            <person name="Scherer S.E."/>
            <person name="Worley K.C."/>
            <person name="Muzny D.M."/>
            <person name="Gibbs R."/>
        </authorList>
    </citation>
    <scope>NUCLEOTIDE SEQUENCE</scope>
    <source>
        <strain evidence="2">Brora</strain>
    </source>
</reference>
<dbReference type="Proteomes" id="UP000014500">
    <property type="component" value="Unassembled WGS sequence"/>
</dbReference>
<dbReference type="AlphaFoldDB" id="T1JF54"/>
<evidence type="ECO:0000313" key="1">
    <source>
        <dbReference type="EnsemblMetazoa" id="SMAR012460-PA"/>
    </source>
</evidence>
<sequence>MDCNSNQHCYYRIPSERTACRIMASQTKLSTCQKLVRLVITGMPLFPREYGSNLMGKFTHSVKRLVKDVADETMPGGQSKEQCIQTNERLRMVTHRIGESYETAKKALTTMHDRYNDSKVTRNVFQRYRMLKAMIKEVIRLEIQYWSLVDVPKQEKQESVPVYVLRACAALEKSTENKPGEGVRTSSKMAEEEAKAKERIARFEDLFLFRG</sequence>
<accession>T1JF54</accession>